<name>A0A7W3PCF3_9MICO</name>
<dbReference type="EMBL" id="JACGWV010000001">
    <property type="protein sequence ID" value="MBA8806835.1"/>
    <property type="molecule type" value="Genomic_DNA"/>
</dbReference>
<dbReference type="AlphaFoldDB" id="A0A7W3PCF3"/>
<keyword evidence="3" id="KW-0540">Nuclease</keyword>
<sequence>MAKKDGVGRYGERVALRHVEARGWQVLDTNWRGTEGELDIVALDGDVLVVVEVKTRSGLGYGHPAEAVTPRKLTRIKRLTGQWLTVFRERLAADRLAAAGLPEAGWLPEAARLPGEAGPASAVPVLPDVRTWFGAIRVDVVAVTLQRQGPAVVEHLESVS</sequence>
<evidence type="ECO:0000313" key="4">
    <source>
        <dbReference type="Proteomes" id="UP000540568"/>
    </source>
</evidence>
<evidence type="ECO:0000256" key="2">
    <source>
        <dbReference type="HAMAP-Rule" id="MF_00048"/>
    </source>
</evidence>
<dbReference type="PANTHER" id="PTHR34039">
    <property type="entry name" value="UPF0102 PROTEIN YRAN"/>
    <property type="match status" value="1"/>
</dbReference>
<reference evidence="3 4" key="1">
    <citation type="submission" date="2020-07" db="EMBL/GenBank/DDBJ databases">
        <title>Sequencing the genomes of 1000 actinobacteria strains.</title>
        <authorList>
            <person name="Klenk H.-P."/>
        </authorList>
    </citation>
    <scope>NUCLEOTIDE SEQUENCE [LARGE SCALE GENOMIC DNA]</scope>
    <source>
        <strain evidence="3 4">DSM 44121</strain>
    </source>
</reference>
<proteinExistence type="inferred from homology"/>
<dbReference type="InterPro" id="IPR011335">
    <property type="entry name" value="Restrct_endonuc-II-like"/>
</dbReference>
<dbReference type="RefSeq" id="WP_182614507.1">
    <property type="nucleotide sequence ID" value="NZ_BAAATF010000002.1"/>
</dbReference>
<accession>A0A7W3PCF3</accession>
<keyword evidence="3" id="KW-0255">Endonuclease</keyword>
<gene>
    <name evidence="3" type="ORF">FHX71_000777</name>
</gene>
<dbReference type="NCBIfam" id="NF009154">
    <property type="entry name" value="PRK12497.3-3"/>
    <property type="match status" value="1"/>
</dbReference>
<evidence type="ECO:0000256" key="1">
    <source>
        <dbReference type="ARBA" id="ARBA00006738"/>
    </source>
</evidence>
<comment type="caution">
    <text evidence="3">The sequence shown here is derived from an EMBL/GenBank/DDBJ whole genome shotgun (WGS) entry which is preliminary data.</text>
</comment>
<evidence type="ECO:0000313" key="3">
    <source>
        <dbReference type="EMBL" id="MBA8806835.1"/>
    </source>
</evidence>
<dbReference type="Gene3D" id="3.40.1350.10">
    <property type="match status" value="1"/>
</dbReference>
<dbReference type="HAMAP" id="MF_00048">
    <property type="entry name" value="UPF0102"/>
    <property type="match status" value="1"/>
</dbReference>
<keyword evidence="3" id="KW-0378">Hydrolase</keyword>
<dbReference type="GO" id="GO:0003676">
    <property type="term" value="F:nucleic acid binding"/>
    <property type="evidence" value="ECO:0007669"/>
    <property type="project" value="InterPro"/>
</dbReference>
<dbReference type="SUPFAM" id="SSF52980">
    <property type="entry name" value="Restriction endonuclease-like"/>
    <property type="match status" value="1"/>
</dbReference>
<dbReference type="Proteomes" id="UP000540568">
    <property type="component" value="Unassembled WGS sequence"/>
</dbReference>
<keyword evidence="4" id="KW-1185">Reference proteome</keyword>
<dbReference type="Pfam" id="PF02021">
    <property type="entry name" value="UPF0102"/>
    <property type="match status" value="1"/>
</dbReference>
<dbReference type="CDD" id="cd20736">
    <property type="entry name" value="PoNe_Nuclease"/>
    <property type="match status" value="1"/>
</dbReference>
<dbReference type="GO" id="GO:0004519">
    <property type="term" value="F:endonuclease activity"/>
    <property type="evidence" value="ECO:0007669"/>
    <property type="project" value="UniProtKB-KW"/>
</dbReference>
<organism evidence="3 4">
    <name type="scientific">Promicromonospora sukumoe</name>
    <dbReference type="NCBI Taxonomy" id="88382"/>
    <lineage>
        <taxon>Bacteria</taxon>
        <taxon>Bacillati</taxon>
        <taxon>Actinomycetota</taxon>
        <taxon>Actinomycetes</taxon>
        <taxon>Micrococcales</taxon>
        <taxon>Promicromonosporaceae</taxon>
        <taxon>Promicromonospora</taxon>
    </lineage>
</organism>
<dbReference type="InterPro" id="IPR003509">
    <property type="entry name" value="UPF0102_YraN-like"/>
</dbReference>
<dbReference type="InterPro" id="IPR011856">
    <property type="entry name" value="tRNA_endonuc-like_dom_sf"/>
</dbReference>
<protein>
    <recommendedName>
        <fullName evidence="2">UPF0102 protein FHX71_000777</fullName>
    </recommendedName>
</protein>
<dbReference type="PANTHER" id="PTHR34039:SF1">
    <property type="entry name" value="UPF0102 PROTEIN YRAN"/>
    <property type="match status" value="1"/>
</dbReference>
<comment type="similarity">
    <text evidence="1 2">Belongs to the UPF0102 family.</text>
</comment>